<evidence type="ECO:0000259" key="1">
    <source>
        <dbReference type="PROSITE" id="PS51184"/>
    </source>
</evidence>
<protein>
    <recommendedName>
        <fullName evidence="1">JmjC domain-containing protein</fullName>
    </recommendedName>
</protein>
<dbReference type="OrthoDB" id="3790934at2759"/>
<evidence type="ECO:0000313" key="2">
    <source>
        <dbReference type="EMBL" id="KAF2794149.1"/>
    </source>
</evidence>
<feature type="domain" description="JmjC" evidence="1">
    <location>
        <begin position="135"/>
        <end position="285"/>
    </location>
</feature>
<keyword evidence="3" id="KW-1185">Reference proteome</keyword>
<organism evidence="2 3">
    <name type="scientific">Melanomma pulvis-pyrius CBS 109.77</name>
    <dbReference type="NCBI Taxonomy" id="1314802"/>
    <lineage>
        <taxon>Eukaryota</taxon>
        <taxon>Fungi</taxon>
        <taxon>Dikarya</taxon>
        <taxon>Ascomycota</taxon>
        <taxon>Pezizomycotina</taxon>
        <taxon>Dothideomycetes</taxon>
        <taxon>Pleosporomycetidae</taxon>
        <taxon>Pleosporales</taxon>
        <taxon>Melanommataceae</taxon>
        <taxon>Melanomma</taxon>
    </lineage>
</organism>
<dbReference type="InterPro" id="IPR003347">
    <property type="entry name" value="JmjC_dom"/>
</dbReference>
<reference evidence="2" key="1">
    <citation type="journal article" date="2020" name="Stud. Mycol.">
        <title>101 Dothideomycetes genomes: a test case for predicting lifestyles and emergence of pathogens.</title>
        <authorList>
            <person name="Haridas S."/>
            <person name="Albert R."/>
            <person name="Binder M."/>
            <person name="Bloem J."/>
            <person name="Labutti K."/>
            <person name="Salamov A."/>
            <person name="Andreopoulos B."/>
            <person name="Baker S."/>
            <person name="Barry K."/>
            <person name="Bills G."/>
            <person name="Bluhm B."/>
            <person name="Cannon C."/>
            <person name="Castanera R."/>
            <person name="Culley D."/>
            <person name="Daum C."/>
            <person name="Ezra D."/>
            <person name="Gonzalez J."/>
            <person name="Henrissat B."/>
            <person name="Kuo A."/>
            <person name="Liang C."/>
            <person name="Lipzen A."/>
            <person name="Lutzoni F."/>
            <person name="Magnuson J."/>
            <person name="Mondo S."/>
            <person name="Nolan M."/>
            <person name="Ohm R."/>
            <person name="Pangilinan J."/>
            <person name="Park H.-J."/>
            <person name="Ramirez L."/>
            <person name="Alfaro M."/>
            <person name="Sun H."/>
            <person name="Tritt A."/>
            <person name="Yoshinaga Y."/>
            <person name="Zwiers L.-H."/>
            <person name="Turgeon B."/>
            <person name="Goodwin S."/>
            <person name="Spatafora J."/>
            <person name="Crous P."/>
            <person name="Grigoriev I."/>
        </authorList>
    </citation>
    <scope>NUCLEOTIDE SEQUENCE</scope>
    <source>
        <strain evidence="2">CBS 109.77</strain>
    </source>
</reference>
<accession>A0A6A6XCD2</accession>
<dbReference type="PROSITE" id="PS51184">
    <property type="entry name" value="JMJC"/>
    <property type="match status" value="1"/>
</dbReference>
<gene>
    <name evidence="2" type="ORF">K505DRAFT_361360</name>
</gene>
<name>A0A6A6XCD2_9PLEO</name>
<dbReference type="SUPFAM" id="SSF51197">
    <property type="entry name" value="Clavaminate synthase-like"/>
    <property type="match status" value="1"/>
</dbReference>
<dbReference type="Gene3D" id="2.60.120.650">
    <property type="entry name" value="Cupin"/>
    <property type="match status" value="1"/>
</dbReference>
<dbReference type="EMBL" id="MU001901">
    <property type="protein sequence ID" value="KAF2794149.1"/>
    <property type="molecule type" value="Genomic_DNA"/>
</dbReference>
<proteinExistence type="predicted"/>
<sequence>MPSPLLNTTSCQSLNEIIQKIPKDPFWLPLIEVLTYGSLLAIDPRGPLPTYLHQLFGPDPLDVPHFLSHTAFSPTLTGRHATSLIVADILSSTRRSRITAHPSRSKEEDEISAAQLLLSTSKPLYRGTGQGVWNFISPRLDKLYAIPEFVTDLSNRQEVLEIGPASVNIMPCAAIADLHHDVGYGVATLVQGAKLWILYPPTPANLDALCLSYSQTSATHQAAIFANFRRLKNGIVFVQPQNTTLLVPPFCAHAVFTLQTSVLVGREVYSKRKFVQRLENERVQVAWTRAEQNTERRERDVREQMRHLKVVLKTEDMGEREKMLRAWDVVVQNGALESLAEGMKCKLEEWKKIWVTATRGWIECPVCKVKCEEGNDEKGQRRVLRSKKMEVGFGEHFGIVHWRNAKR</sequence>
<dbReference type="Proteomes" id="UP000799757">
    <property type="component" value="Unassembled WGS sequence"/>
</dbReference>
<evidence type="ECO:0000313" key="3">
    <source>
        <dbReference type="Proteomes" id="UP000799757"/>
    </source>
</evidence>
<dbReference type="AlphaFoldDB" id="A0A6A6XCD2"/>